<organism evidence="6 7">
    <name type="scientific">Ectocarpus siliculosus</name>
    <name type="common">Brown alga</name>
    <name type="synonym">Conferva siliculosa</name>
    <dbReference type="NCBI Taxonomy" id="2880"/>
    <lineage>
        <taxon>Eukaryota</taxon>
        <taxon>Sar</taxon>
        <taxon>Stramenopiles</taxon>
        <taxon>Ochrophyta</taxon>
        <taxon>PX clade</taxon>
        <taxon>Phaeophyceae</taxon>
        <taxon>Ectocarpales</taxon>
        <taxon>Ectocarpaceae</taxon>
        <taxon>Ectocarpus</taxon>
    </lineage>
</organism>
<feature type="compositionally biased region" description="Acidic residues" evidence="4">
    <location>
        <begin position="252"/>
        <end position="270"/>
    </location>
</feature>
<evidence type="ECO:0000313" key="6">
    <source>
        <dbReference type="EMBL" id="CBN78032.1"/>
    </source>
</evidence>
<gene>
    <name evidence="6" type="ORF">Esi_0082_0053</name>
</gene>
<name>D8LTJ1_ECTSI</name>
<dbReference type="InParanoid" id="D8LTJ1"/>
<evidence type="ECO:0000256" key="3">
    <source>
        <dbReference type="ARBA" id="ARBA00022833"/>
    </source>
</evidence>
<keyword evidence="3" id="KW-0862">Zinc</keyword>
<dbReference type="Pfam" id="PF16543">
    <property type="entry name" value="DFRP_C"/>
    <property type="match status" value="1"/>
</dbReference>
<proteinExistence type="predicted"/>
<feature type="compositionally biased region" description="Low complexity" evidence="4">
    <location>
        <begin position="234"/>
        <end position="247"/>
    </location>
</feature>
<dbReference type="EMBL" id="FN649056">
    <property type="protein sequence ID" value="CBN78032.1"/>
    <property type="molecule type" value="Genomic_DNA"/>
</dbReference>
<dbReference type="PANTHER" id="PTHR12681:SF0">
    <property type="entry name" value="ZINC FINGER CCCH DOMAIN-CONTAINING PROTEIN 15"/>
    <property type="match status" value="1"/>
</dbReference>
<feature type="compositionally biased region" description="Acidic residues" evidence="4">
    <location>
        <begin position="216"/>
        <end position="231"/>
    </location>
</feature>
<protein>
    <recommendedName>
        <fullName evidence="5">ZC3H15/TMA46 family C-terminal domain-containing protein</fullName>
    </recommendedName>
</protein>
<keyword evidence="1" id="KW-0479">Metal-binding</keyword>
<dbReference type="Proteomes" id="UP000002630">
    <property type="component" value="Linkage Group LG15"/>
</dbReference>
<dbReference type="FunCoup" id="D8LTJ1">
    <property type="interactions" value="704"/>
</dbReference>
<keyword evidence="2" id="KW-0863">Zinc-finger</keyword>
<sequence>MPPKQQKGKKAVATKKKQLIEDKTFGLKNKNKSKSVQKYISTVQKSVNSTEQQRASDAAKSKKMASKEAKKAQEAELAALFDEALLTGVKKGGTAGKGKTPAVAVETKAKQVQETFVIEEGEKTLEDMIEEQRTKLHREGKQGTPVNQETLAKWKADRKAKKLAEERRKVQAEMKKKNKGKGLSVLSGRALYDYDATLFEDDADAVDNDTMKQRNDEDDDEEGRPDGEEEKEGAAGAAAAGGVPAGVKVEEALFEGDDEDLDDLDDDEGA</sequence>
<reference evidence="6 7" key="1">
    <citation type="journal article" date="2010" name="Nature">
        <title>The Ectocarpus genome and the independent evolution of multicellularity in brown algae.</title>
        <authorList>
            <person name="Cock J.M."/>
            <person name="Sterck L."/>
            <person name="Rouze P."/>
            <person name="Scornet D."/>
            <person name="Allen A.E."/>
            <person name="Amoutzias G."/>
            <person name="Anthouard V."/>
            <person name="Artiguenave F."/>
            <person name="Aury J.M."/>
            <person name="Badger J.H."/>
            <person name="Beszteri B."/>
            <person name="Billiau K."/>
            <person name="Bonnet E."/>
            <person name="Bothwell J.H."/>
            <person name="Bowler C."/>
            <person name="Boyen C."/>
            <person name="Brownlee C."/>
            <person name="Carrano C.J."/>
            <person name="Charrier B."/>
            <person name="Cho G.Y."/>
            <person name="Coelho S.M."/>
            <person name="Collen J."/>
            <person name="Corre E."/>
            <person name="Da Silva C."/>
            <person name="Delage L."/>
            <person name="Delaroque N."/>
            <person name="Dittami S.M."/>
            <person name="Doulbeau S."/>
            <person name="Elias M."/>
            <person name="Farnham G."/>
            <person name="Gachon C.M."/>
            <person name="Gschloessl B."/>
            <person name="Heesch S."/>
            <person name="Jabbari K."/>
            <person name="Jubin C."/>
            <person name="Kawai H."/>
            <person name="Kimura K."/>
            <person name="Kloareg B."/>
            <person name="Kupper F.C."/>
            <person name="Lang D."/>
            <person name="Le Bail A."/>
            <person name="Leblanc C."/>
            <person name="Lerouge P."/>
            <person name="Lohr M."/>
            <person name="Lopez P.J."/>
            <person name="Martens C."/>
            <person name="Maumus F."/>
            <person name="Michel G."/>
            <person name="Miranda-Saavedra D."/>
            <person name="Morales J."/>
            <person name="Moreau H."/>
            <person name="Motomura T."/>
            <person name="Nagasato C."/>
            <person name="Napoli C.A."/>
            <person name="Nelson D.R."/>
            <person name="Nyvall-Collen P."/>
            <person name="Peters A.F."/>
            <person name="Pommier C."/>
            <person name="Potin P."/>
            <person name="Poulain J."/>
            <person name="Quesneville H."/>
            <person name="Read B."/>
            <person name="Rensing S.A."/>
            <person name="Ritter A."/>
            <person name="Rousvoal S."/>
            <person name="Samanta M."/>
            <person name="Samson G."/>
            <person name="Schroeder D.C."/>
            <person name="Segurens B."/>
            <person name="Strittmatter M."/>
            <person name="Tonon T."/>
            <person name="Tregear J.W."/>
            <person name="Valentin K."/>
            <person name="von Dassow P."/>
            <person name="Yamagishi T."/>
            <person name="Van de Peer Y."/>
            <person name="Wincker P."/>
        </authorList>
    </citation>
    <scope>NUCLEOTIDE SEQUENCE [LARGE SCALE GENOMIC DNA]</scope>
    <source>
        <strain evidence="7">Ec32 / CCAP1310/4</strain>
    </source>
</reference>
<feature type="region of interest" description="Disordered" evidence="4">
    <location>
        <begin position="136"/>
        <end position="155"/>
    </location>
</feature>
<dbReference type="STRING" id="2880.D8LTJ1"/>
<dbReference type="AlphaFoldDB" id="D8LTJ1"/>
<dbReference type="OMA" id="SRAMKMM"/>
<dbReference type="EMBL" id="FN649740">
    <property type="protein sequence ID" value="CBN78032.1"/>
    <property type="molecule type" value="Genomic_DNA"/>
</dbReference>
<dbReference type="OrthoDB" id="278280at2759"/>
<dbReference type="Gene3D" id="6.20.400.10">
    <property type="match status" value="1"/>
</dbReference>
<evidence type="ECO:0000313" key="7">
    <source>
        <dbReference type="Proteomes" id="UP000002630"/>
    </source>
</evidence>
<feature type="region of interest" description="Disordered" evidence="4">
    <location>
        <begin position="44"/>
        <end position="69"/>
    </location>
</feature>
<evidence type="ECO:0000256" key="1">
    <source>
        <dbReference type="ARBA" id="ARBA00022723"/>
    </source>
</evidence>
<evidence type="ECO:0000256" key="2">
    <source>
        <dbReference type="ARBA" id="ARBA00022771"/>
    </source>
</evidence>
<feature type="region of interest" description="Disordered" evidence="4">
    <location>
        <begin position="199"/>
        <end position="270"/>
    </location>
</feature>
<feature type="compositionally biased region" description="Basic and acidic residues" evidence="4">
    <location>
        <begin position="162"/>
        <end position="175"/>
    </location>
</feature>
<keyword evidence="7" id="KW-1185">Reference proteome</keyword>
<dbReference type="GO" id="GO:0002181">
    <property type="term" value="P:cytoplasmic translation"/>
    <property type="evidence" value="ECO:0007669"/>
    <property type="project" value="TreeGrafter"/>
</dbReference>
<dbReference type="GO" id="GO:0008270">
    <property type="term" value="F:zinc ion binding"/>
    <property type="evidence" value="ECO:0007669"/>
    <property type="project" value="UniProtKB-KW"/>
</dbReference>
<dbReference type="PANTHER" id="PTHR12681">
    <property type="entry name" value="ZINC FINGER-CONTAINING PROTEIN P48ZNF"/>
    <property type="match status" value="1"/>
</dbReference>
<accession>D8LTJ1</accession>
<dbReference type="InterPro" id="IPR032378">
    <property type="entry name" value="ZC3H15/TMA46_C"/>
</dbReference>
<dbReference type="GO" id="GO:0005829">
    <property type="term" value="C:cytosol"/>
    <property type="evidence" value="ECO:0007669"/>
    <property type="project" value="TreeGrafter"/>
</dbReference>
<feature type="compositionally biased region" description="Basic and acidic residues" evidence="4">
    <location>
        <begin position="57"/>
        <end position="69"/>
    </location>
</feature>
<evidence type="ECO:0000256" key="4">
    <source>
        <dbReference type="SAM" id="MobiDB-lite"/>
    </source>
</evidence>
<dbReference type="GO" id="GO:0003729">
    <property type="term" value="F:mRNA binding"/>
    <property type="evidence" value="ECO:0007669"/>
    <property type="project" value="TreeGrafter"/>
</dbReference>
<evidence type="ECO:0000259" key="5">
    <source>
        <dbReference type="Pfam" id="PF16543"/>
    </source>
</evidence>
<feature type="region of interest" description="Disordered" evidence="4">
    <location>
        <begin position="162"/>
        <end position="181"/>
    </location>
</feature>
<feature type="domain" description="ZC3H15/TMA46 family C-terminal" evidence="5">
    <location>
        <begin position="124"/>
        <end position="214"/>
    </location>
</feature>
<dbReference type="eggNOG" id="KOG1763">
    <property type="taxonomic scope" value="Eukaryota"/>
</dbReference>
<feature type="compositionally biased region" description="Polar residues" evidence="4">
    <location>
        <begin position="44"/>
        <end position="53"/>
    </location>
</feature>